<keyword evidence="4" id="KW-1185">Reference proteome</keyword>
<dbReference type="Proteomes" id="UP000193411">
    <property type="component" value="Unassembled WGS sequence"/>
</dbReference>
<proteinExistence type="predicted"/>
<protein>
    <submittedName>
        <fullName evidence="3">IucC family-domain-containing protein</fullName>
    </submittedName>
</protein>
<dbReference type="OrthoDB" id="2117718at2759"/>
<dbReference type="PANTHER" id="PTHR34384">
    <property type="entry name" value="L-2,3-DIAMINOPROPANOATE--CITRATE LIGASE"/>
    <property type="match status" value="1"/>
</dbReference>
<dbReference type="Pfam" id="PF06276">
    <property type="entry name" value="FhuF"/>
    <property type="match status" value="1"/>
</dbReference>
<gene>
    <name evidence="3" type="ORF">BCR44DRAFT_35006</name>
</gene>
<feature type="domain" description="Aerobactin siderophore biosynthesis IucA/IucC N-terminal" evidence="1">
    <location>
        <begin position="188"/>
        <end position="409"/>
    </location>
</feature>
<name>A0A1Y2HAM2_9FUNG</name>
<reference evidence="3 4" key="1">
    <citation type="submission" date="2016-07" db="EMBL/GenBank/DDBJ databases">
        <title>Pervasive Adenine N6-methylation of Active Genes in Fungi.</title>
        <authorList>
            <consortium name="DOE Joint Genome Institute"/>
            <person name="Mondo S.J."/>
            <person name="Dannebaum R.O."/>
            <person name="Kuo R.C."/>
            <person name="Labutti K."/>
            <person name="Haridas S."/>
            <person name="Kuo A."/>
            <person name="Salamov A."/>
            <person name="Ahrendt S.R."/>
            <person name="Lipzen A."/>
            <person name="Sullivan W."/>
            <person name="Andreopoulos W.B."/>
            <person name="Clum A."/>
            <person name="Lindquist E."/>
            <person name="Daum C."/>
            <person name="Ramamoorthy G.K."/>
            <person name="Gryganskyi A."/>
            <person name="Culley D."/>
            <person name="Magnuson J.K."/>
            <person name="James T.Y."/>
            <person name="O'Malley M.A."/>
            <person name="Stajich J.E."/>
            <person name="Spatafora J.W."/>
            <person name="Visel A."/>
            <person name="Grigoriev I.V."/>
        </authorList>
    </citation>
    <scope>NUCLEOTIDE SEQUENCE [LARGE SCALE GENOMIC DNA]</scope>
    <source>
        <strain evidence="3 4">PL171</strain>
    </source>
</reference>
<dbReference type="PANTHER" id="PTHR34384:SF5">
    <property type="entry name" value="L-2,3-DIAMINOPROPANOATE--CITRATE LIGASE"/>
    <property type="match status" value="1"/>
</dbReference>
<evidence type="ECO:0000313" key="4">
    <source>
        <dbReference type="Proteomes" id="UP000193411"/>
    </source>
</evidence>
<accession>A0A1Y2HAM2</accession>
<organism evidence="3 4">
    <name type="scientific">Catenaria anguillulae PL171</name>
    <dbReference type="NCBI Taxonomy" id="765915"/>
    <lineage>
        <taxon>Eukaryota</taxon>
        <taxon>Fungi</taxon>
        <taxon>Fungi incertae sedis</taxon>
        <taxon>Blastocladiomycota</taxon>
        <taxon>Blastocladiomycetes</taxon>
        <taxon>Blastocladiales</taxon>
        <taxon>Catenariaceae</taxon>
        <taxon>Catenaria</taxon>
    </lineage>
</organism>
<evidence type="ECO:0000313" key="3">
    <source>
        <dbReference type="EMBL" id="ORZ31638.1"/>
    </source>
</evidence>
<dbReference type="AlphaFoldDB" id="A0A1Y2HAM2"/>
<dbReference type="InterPro" id="IPR007310">
    <property type="entry name" value="Aerobactin_biosyn_IucA/IucC_N"/>
</dbReference>
<dbReference type="InterPro" id="IPR022770">
    <property type="entry name" value="IucA/IucC-like_C"/>
</dbReference>
<evidence type="ECO:0000259" key="1">
    <source>
        <dbReference type="Pfam" id="PF04183"/>
    </source>
</evidence>
<dbReference type="GO" id="GO:0016881">
    <property type="term" value="F:acid-amino acid ligase activity"/>
    <property type="evidence" value="ECO:0007669"/>
    <property type="project" value="UniProtKB-ARBA"/>
</dbReference>
<dbReference type="EMBL" id="MCFL01000057">
    <property type="protein sequence ID" value="ORZ31638.1"/>
    <property type="molecule type" value="Genomic_DNA"/>
</dbReference>
<evidence type="ECO:0000259" key="2">
    <source>
        <dbReference type="Pfam" id="PF06276"/>
    </source>
</evidence>
<dbReference type="Gene3D" id="1.10.510.40">
    <property type="match status" value="1"/>
</dbReference>
<dbReference type="InterPro" id="IPR037455">
    <property type="entry name" value="LucA/IucC-like"/>
</dbReference>
<sequence length="619" mass="66247">MTASASSPAVTPQLTARAQFATASRLLCALVNEAFTPALLVSGHWAVLVPSADSAALDHAAIAAALATAPSSPAAAGSAPATADDAQVIAIAAKLAHQPLLSSTLHEIIRAVDPDDLDLQSPFVLIHPDQTVTATRDPVTLWNLVAKWTNQSEETTATVASELASSAKVQAHLYSLAPTNPPTLKSSALDWEQAVLEGHATHPMHRTRSATSPLTFDPKTDLAGLAFPDIRFIQVPRTAVHAHGTWLSEVHPHLESYLNVTCPESDVLIPIHGMQVAWIESQFPTFKVLPASAAKVKAGAQASTRSVVPLDPAFALGHHVKLPICLTITSAMRIITPFSIHNGPIMSAMATLANQANPLLTPVVEPATIGLLPSAFPAALAKTVGCILRMNPEANLPATQRTIICASLVEKDLATSTPHVVRAFALDSSAKRLAWFDEYVRVLLAGVLPPLVKFGYAWEAHGQNMLVRVDVATGAVLGFAARDFGGCQVFADKWVEATHGDPEAQALVDKLMPGSLQIGESEAGGFKIVYHTLFACHLHRLARALGVHRDGSGWRVVRREIKRHVPKGSELWKAWMETQEVPAKALLRMKCDGKFRDYVYEKVPNVVLTGLVGNVEDEE</sequence>
<dbReference type="GO" id="GO:0019290">
    <property type="term" value="P:siderophore biosynthetic process"/>
    <property type="evidence" value="ECO:0007669"/>
    <property type="project" value="InterPro"/>
</dbReference>
<dbReference type="Pfam" id="PF04183">
    <property type="entry name" value="IucA_IucC"/>
    <property type="match status" value="1"/>
</dbReference>
<dbReference type="STRING" id="765915.A0A1Y2HAM2"/>
<comment type="caution">
    <text evidence="3">The sequence shown here is derived from an EMBL/GenBank/DDBJ whole genome shotgun (WGS) entry which is preliminary data.</text>
</comment>
<feature type="domain" description="Aerobactin siderophore biosynthesis IucA/IucC-like C-terminal" evidence="2">
    <location>
        <begin position="434"/>
        <end position="590"/>
    </location>
</feature>